<evidence type="ECO:0000256" key="3">
    <source>
        <dbReference type="ARBA" id="ARBA00022475"/>
    </source>
</evidence>
<keyword evidence="3" id="KW-1003">Cell membrane</keyword>
<dbReference type="OrthoDB" id="6336411at2"/>
<keyword evidence="7 9" id="KW-1133">Transmembrane helix</keyword>
<sequence>MSAKAWLKAQRPLAGHWLTLAVACAAAGGLLTILQAWLLANCVDAAIFRGADLRQAQVWLWPLLGVFAARAVLAWCAELTAVQGAGRVKVALRARLFAHIQALGPRWLTGERSGALAEDLTTGIEGLTAYFARYLPALALTATLPVAILVFVFPLDWVSGLVLLLTAPLIPFFMLLIGKSAEHLNQRHWQELARMGGHFLDTIQGLTTLKLFNASRREAQVIARISDDYRMSAMRVLRVAFLSSAVLELFASLGIAIVAVFIGFRLYHLNLPLPDWAALPQIGFLHGFVILLLAPEFYQPLRNLGTHYHGRMQAVTAAERLLLILATPLPEPLREQGAASLGLDPKAPLHIRFSAVHFAYEPGRPALAGADFEICPGERVALVGASGAGKTTVLNLLLGFIRPDEGAVLVNGLDLAGLDLADWRRRLAWVPQSPRLLRGTILDNIRLGAPEAPMTAVQEAARRAEAADFIETLPLGYLTPLGERGAGLSGGQIQRIALARAFLRDAPLALLDEATASLDPASEAAVQQGIEALARDRTLLVVAHRLNTVERADRILVLEHGLVVESGRHAELLARDGPYRRMIAAYRGAS</sequence>
<keyword evidence="4 9" id="KW-0812">Transmembrane</keyword>
<feature type="transmembrane region" description="Helical" evidence="9">
    <location>
        <begin position="134"/>
        <end position="153"/>
    </location>
</feature>
<keyword evidence="8 9" id="KW-0472">Membrane</keyword>
<dbReference type="PROSITE" id="PS50929">
    <property type="entry name" value="ABC_TM1F"/>
    <property type="match status" value="1"/>
</dbReference>
<dbReference type="GO" id="GO:0140359">
    <property type="term" value="F:ABC-type transporter activity"/>
    <property type="evidence" value="ECO:0007669"/>
    <property type="project" value="InterPro"/>
</dbReference>
<dbReference type="Pfam" id="PF00005">
    <property type="entry name" value="ABC_tran"/>
    <property type="match status" value="1"/>
</dbReference>
<evidence type="ECO:0000256" key="1">
    <source>
        <dbReference type="ARBA" id="ARBA00004651"/>
    </source>
</evidence>
<organism evidence="12 13">
    <name type="scientific">Candidatus Thiodictyon syntrophicum</name>
    <dbReference type="NCBI Taxonomy" id="1166950"/>
    <lineage>
        <taxon>Bacteria</taxon>
        <taxon>Pseudomonadati</taxon>
        <taxon>Pseudomonadota</taxon>
        <taxon>Gammaproteobacteria</taxon>
        <taxon>Chromatiales</taxon>
        <taxon>Chromatiaceae</taxon>
        <taxon>Thiodictyon</taxon>
    </lineage>
</organism>
<evidence type="ECO:0000259" key="10">
    <source>
        <dbReference type="PROSITE" id="PS50893"/>
    </source>
</evidence>
<dbReference type="EMBL" id="CP020370">
    <property type="protein sequence ID" value="AUB82808.1"/>
    <property type="molecule type" value="Genomic_DNA"/>
</dbReference>
<dbReference type="InterPro" id="IPR027417">
    <property type="entry name" value="P-loop_NTPase"/>
</dbReference>
<feature type="transmembrane region" description="Helical" evidence="9">
    <location>
        <begin position="159"/>
        <end position="178"/>
    </location>
</feature>
<dbReference type="InterPro" id="IPR003439">
    <property type="entry name" value="ABC_transporter-like_ATP-bd"/>
</dbReference>
<keyword evidence="6" id="KW-0067">ATP-binding</keyword>
<dbReference type="NCBIfam" id="TIGR02857">
    <property type="entry name" value="CydD"/>
    <property type="match status" value="1"/>
</dbReference>
<feature type="domain" description="ABC transmembrane type-1" evidence="11">
    <location>
        <begin position="20"/>
        <end position="313"/>
    </location>
</feature>
<dbReference type="AlphaFoldDB" id="A0A2K8UB52"/>
<evidence type="ECO:0000256" key="7">
    <source>
        <dbReference type="ARBA" id="ARBA00022989"/>
    </source>
</evidence>
<dbReference type="SMART" id="SM00382">
    <property type="entry name" value="AAA"/>
    <property type="match status" value="1"/>
</dbReference>
<dbReference type="InterPro" id="IPR003593">
    <property type="entry name" value="AAA+_ATPase"/>
</dbReference>
<feature type="transmembrane region" description="Helical" evidence="9">
    <location>
        <begin position="276"/>
        <end position="294"/>
    </location>
</feature>
<evidence type="ECO:0000256" key="2">
    <source>
        <dbReference type="ARBA" id="ARBA00022448"/>
    </source>
</evidence>
<dbReference type="CDD" id="cd18584">
    <property type="entry name" value="ABC_6TM_AarD_CydD"/>
    <property type="match status" value="1"/>
</dbReference>
<dbReference type="GO" id="GO:0016887">
    <property type="term" value="F:ATP hydrolysis activity"/>
    <property type="evidence" value="ECO:0007669"/>
    <property type="project" value="InterPro"/>
</dbReference>
<dbReference type="Proteomes" id="UP000232638">
    <property type="component" value="Chromosome"/>
</dbReference>
<feature type="transmembrane region" description="Helical" evidence="9">
    <location>
        <begin position="12"/>
        <end position="38"/>
    </location>
</feature>
<dbReference type="Gene3D" id="1.20.1560.10">
    <property type="entry name" value="ABC transporter type 1, transmembrane domain"/>
    <property type="match status" value="1"/>
</dbReference>
<dbReference type="GO" id="GO:0005524">
    <property type="term" value="F:ATP binding"/>
    <property type="evidence" value="ECO:0007669"/>
    <property type="project" value="UniProtKB-KW"/>
</dbReference>
<keyword evidence="5" id="KW-0547">Nucleotide-binding</keyword>
<dbReference type="InterPro" id="IPR014216">
    <property type="entry name" value="ABC_transptr_CydD"/>
</dbReference>
<dbReference type="PROSITE" id="PS00211">
    <property type="entry name" value="ABC_TRANSPORTER_1"/>
    <property type="match status" value="1"/>
</dbReference>
<dbReference type="GO" id="GO:0005886">
    <property type="term" value="C:plasma membrane"/>
    <property type="evidence" value="ECO:0007669"/>
    <property type="project" value="UniProtKB-SubCell"/>
</dbReference>
<dbReference type="SUPFAM" id="SSF90123">
    <property type="entry name" value="ABC transporter transmembrane region"/>
    <property type="match status" value="1"/>
</dbReference>
<dbReference type="PROSITE" id="PS50893">
    <property type="entry name" value="ABC_TRANSPORTER_2"/>
    <property type="match status" value="1"/>
</dbReference>
<dbReference type="InterPro" id="IPR011527">
    <property type="entry name" value="ABC1_TM_dom"/>
</dbReference>
<dbReference type="PANTHER" id="PTHR24221:SF590">
    <property type="entry name" value="COMPONENT LINKED WITH THE ASSEMBLY OF CYTOCHROME' TRANSPORT TRANSMEMBRANE ATP-BINDING PROTEIN ABC TRANSPORTER CYDD-RELATED"/>
    <property type="match status" value="1"/>
</dbReference>
<dbReference type="PROSITE" id="PS51257">
    <property type="entry name" value="PROKAR_LIPOPROTEIN"/>
    <property type="match status" value="1"/>
</dbReference>
<evidence type="ECO:0000313" key="12">
    <source>
        <dbReference type="EMBL" id="AUB82808.1"/>
    </source>
</evidence>
<dbReference type="RefSeq" id="WP_100920514.1">
    <property type="nucleotide sequence ID" value="NZ_CP020370.1"/>
</dbReference>
<dbReference type="FunFam" id="3.40.50.300:FF:000299">
    <property type="entry name" value="ABC transporter ATP-binding protein/permease"/>
    <property type="match status" value="1"/>
</dbReference>
<dbReference type="SUPFAM" id="SSF52540">
    <property type="entry name" value="P-loop containing nucleoside triphosphate hydrolases"/>
    <property type="match status" value="1"/>
</dbReference>
<evidence type="ECO:0000256" key="5">
    <source>
        <dbReference type="ARBA" id="ARBA00022741"/>
    </source>
</evidence>
<evidence type="ECO:0000313" key="13">
    <source>
        <dbReference type="Proteomes" id="UP000232638"/>
    </source>
</evidence>
<keyword evidence="13" id="KW-1185">Reference proteome</keyword>
<gene>
    <name evidence="12" type="ORF">THSYN_18930</name>
</gene>
<dbReference type="Pfam" id="PF00664">
    <property type="entry name" value="ABC_membrane"/>
    <property type="match status" value="1"/>
</dbReference>
<evidence type="ECO:0000259" key="11">
    <source>
        <dbReference type="PROSITE" id="PS50929"/>
    </source>
</evidence>
<evidence type="ECO:0000256" key="9">
    <source>
        <dbReference type="SAM" id="Phobius"/>
    </source>
</evidence>
<evidence type="ECO:0000256" key="6">
    <source>
        <dbReference type="ARBA" id="ARBA00022840"/>
    </source>
</evidence>
<proteinExistence type="predicted"/>
<dbReference type="InterPro" id="IPR036640">
    <property type="entry name" value="ABC1_TM_sf"/>
</dbReference>
<evidence type="ECO:0000256" key="8">
    <source>
        <dbReference type="ARBA" id="ARBA00023136"/>
    </source>
</evidence>
<feature type="transmembrane region" description="Helical" evidence="9">
    <location>
        <begin position="58"/>
        <end position="77"/>
    </location>
</feature>
<reference evidence="12 13" key="1">
    <citation type="submission" date="2017-03" db="EMBL/GenBank/DDBJ databases">
        <title>Complete genome sequence of Candidatus 'Thiodictyon syntrophicum' sp. nov. strain Cad16T, a photolithoautotroph purple sulfur bacterium isolated from an alpine meromictic lake.</title>
        <authorList>
            <person name="Luedin S.M."/>
            <person name="Pothier J.F."/>
            <person name="Danza F."/>
            <person name="Storelli N."/>
            <person name="Wittwer M."/>
            <person name="Tonolla M."/>
        </authorList>
    </citation>
    <scope>NUCLEOTIDE SEQUENCE [LARGE SCALE GENOMIC DNA]</scope>
    <source>
        <strain evidence="12 13">Cad16T</strain>
    </source>
</reference>
<comment type="subcellular location">
    <subcellularLocation>
        <location evidence="1">Cell membrane</location>
        <topology evidence="1">Multi-pass membrane protein</topology>
    </subcellularLocation>
</comment>
<dbReference type="InterPro" id="IPR017871">
    <property type="entry name" value="ABC_transporter-like_CS"/>
</dbReference>
<dbReference type="GO" id="GO:0042883">
    <property type="term" value="P:cysteine transport"/>
    <property type="evidence" value="ECO:0007669"/>
    <property type="project" value="InterPro"/>
</dbReference>
<dbReference type="KEGG" id="tsy:THSYN_18930"/>
<protein>
    <submittedName>
        <fullName evidence="12">Thiol reductant ABC exporter subunit CydD</fullName>
    </submittedName>
</protein>
<dbReference type="PANTHER" id="PTHR24221">
    <property type="entry name" value="ATP-BINDING CASSETTE SUB-FAMILY B"/>
    <property type="match status" value="1"/>
</dbReference>
<accession>A0A2K8UB52</accession>
<feature type="domain" description="ABC transporter" evidence="10">
    <location>
        <begin position="351"/>
        <end position="585"/>
    </location>
</feature>
<keyword evidence="2" id="KW-0813">Transport</keyword>
<dbReference type="Gene3D" id="3.40.50.300">
    <property type="entry name" value="P-loop containing nucleotide triphosphate hydrolases"/>
    <property type="match status" value="1"/>
</dbReference>
<dbReference type="InterPro" id="IPR039421">
    <property type="entry name" value="Type_1_exporter"/>
</dbReference>
<name>A0A2K8UB52_9GAMM</name>
<feature type="transmembrane region" description="Helical" evidence="9">
    <location>
        <begin position="239"/>
        <end position="264"/>
    </location>
</feature>
<evidence type="ECO:0000256" key="4">
    <source>
        <dbReference type="ARBA" id="ARBA00022692"/>
    </source>
</evidence>